<feature type="domain" description="Methyltransferase" evidence="2">
    <location>
        <begin position="46"/>
        <end position="145"/>
    </location>
</feature>
<dbReference type="RefSeq" id="WP_161624401.1">
    <property type="nucleotide sequence ID" value="NZ_AURB01000200.1"/>
</dbReference>
<organism evidence="3 4">
    <name type="scientific">Alicyclobacillus acidoterrestris (strain ATCC 49025 / DSM 3922 / CIP 106132 / NCIMB 13137 / GD3B)</name>
    <dbReference type="NCBI Taxonomy" id="1356854"/>
    <lineage>
        <taxon>Bacteria</taxon>
        <taxon>Bacillati</taxon>
        <taxon>Bacillota</taxon>
        <taxon>Bacilli</taxon>
        <taxon>Bacillales</taxon>
        <taxon>Alicyclobacillaceae</taxon>
        <taxon>Alicyclobacillus</taxon>
    </lineage>
</organism>
<accession>A0A9E7CV47</accession>
<proteinExistence type="predicted"/>
<dbReference type="Pfam" id="PF13649">
    <property type="entry name" value="Methyltransf_25"/>
    <property type="match status" value="1"/>
</dbReference>
<protein>
    <submittedName>
        <fullName evidence="3">Class I SAM-dependent methyltransferase</fullName>
    </submittedName>
</protein>
<dbReference type="Gene3D" id="3.40.50.150">
    <property type="entry name" value="Vaccinia Virus protein VP39"/>
    <property type="match status" value="1"/>
</dbReference>
<evidence type="ECO:0000259" key="2">
    <source>
        <dbReference type="Pfam" id="PF13649"/>
    </source>
</evidence>
<dbReference type="Proteomes" id="UP000829401">
    <property type="component" value="Chromosome"/>
</dbReference>
<evidence type="ECO:0000313" key="4">
    <source>
        <dbReference type="Proteomes" id="UP000829401"/>
    </source>
</evidence>
<dbReference type="KEGG" id="aaco:K1I37_14030"/>
<dbReference type="PANTHER" id="PTHR43861">
    <property type="entry name" value="TRANS-ACONITATE 2-METHYLTRANSFERASE-RELATED"/>
    <property type="match status" value="1"/>
</dbReference>
<dbReference type="GO" id="GO:0008168">
    <property type="term" value="F:methyltransferase activity"/>
    <property type="evidence" value="ECO:0007669"/>
    <property type="project" value="UniProtKB-KW"/>
</dbReference>
<evidence type="ECO:0000313" key="3">
    <source>
        <dbReference type="EMBL" id="UNO47798.1"/>
    </source>
</evidence>
<dbReference type="InterPro" id="IPR041698">
    <property type="entry name" value="Methyltransf_25"/>
</dbReference>
<dbReference type="AlphaFoldDB" id="A0A9E7CV47"/>
<dbReference type="SUPFAM" id="SSF53335">
    <property type="entry name" value="S-adenosyl-L-methionine-dependent methyltransferases"/>
    <property type="match status" value="1"/>
</dbReference>
<dbReference type="OrthoDB" id="465705at2"/>
<keyword evidence="1" id="KW-0808">Transferase</keyword>
<dbReference type="InterPro" id="IPR029063">
    <property type="entry name" value="SAM-dependent_MTases_sf"/>
</dbReference>
<dbReference type="EMBL" id="CP080467">
    <property type="protein sequence ID" value="UNO47798.1"/>
    <property type="molecule type" value="Genomic_DNA"/>
</dbReference>
<keyword evidence="4" id="KW-1185">Reference proteome</keyword>
<evidence type="ECO:0000256" key="1">
    <source>
        <dbReference type="ARBA" id="ARBA00022679"/>
    </source>
</evidence>
<gene>
    <name evidence="3" type="ORF">K1I37_14030</name>
</gene>
<keyword evidence="3" id="KW-0489">Methyltransferase</keyword>
<sequence length="235" mass="26436">MTQNWGNPDTAKQWDEQGGTWNPLRSEQLDILVSILADGYQPGNWILDLGYGSGKVEKLIFDKVAQASVVGVDNSQAMMQLAAKRLADYPNTFESVQHDLGDIQTLKLPKHPYQFAIAIQSLHHLSKAQMQSVYQYTFNVLEPGGIFLLLDRLQVETQGLYKVFQTVWQRQDKLHGSEVAAHEGDSFAAHREIVLNRGDYPVLVDEHLAWLRQVGFETACIHLHGNRGLFAAVKP</sequence>
<reference evidence="4" key="1">
    <citation type="journal article" date="2022" name="G3 (Bethesda)">
        <title>Unveiling the complete genome sequence of Alicyclobacillus acidoterrestris DSM 3922T, a taint-producing strain.</title>
        <authorList>
            <person name="Leonardo I.C."/>
            <person name="Barreto Crespo M.T."/>
            <person name="Gaspar F.B."/>
        </authorList>
    </citation>
    <scope>NUCLEOTIDE SEQUENCE [LARGE SCALE GENOMIC DNA]</scope>
    <source>
        <strain evidence="4">DSM 3922</strain>
    </source>
</reference>
<dbReference type="GO" id="GO:0032259">
    <property type="term" value="P:methylation"/>
    <property type="evidence" value="ECO:0007669"/>
    <property type="project" value="UniProtKB-KW"/>
</dbReference>
<name>A0A9E7CV47_ALIAG</name>